<dbReference type="GO" id="GO:0004021">
    <property type="term" value="F:L-alanine:2-oxoglutarate aminotransferase activity"/>
    <property type="evidence" value="ECO:0007669"/>
    <property type="project" value="UniProtKB-EC"/>
</dbReference>
<sequence>MKHFMPELKKSLKLANVCYDIRGPVLDHANLLEDEGQRIIKLNIGNPGAFGFDAPDEIMHDVIHNLREAQGYCHSKGLFSARKAVMQRAQTQGIADVVVDDVIMGNGVSELIVMAMQALLNNDDEVLIPSPDYPLWTAAVSMAGGTPVHYQCNEDDNWQPNVADIESKITANTRGIVVINPNNPTGAVYSENNLKQIVSLAEKYNLVVFADEIYDRILYDDAVHIPLATLVKKVLCLTFNGLSKTYRLAGFRSGWVITSGAKHNARSYIEGLEMLASMRLCANVPAMLAVQTALGGYQSINDLILPNGRLLAQRDLAYELITQIPGVSCVKPKSAMYLFPKLDPVMYPIADDEDLVLELLKQERVLLVQGSAFNMVGTQHFRIVFLPDKDQLIEAIGRLATFLERVRVTSGTNSLTAAIRETPA</sequence>
<dbReference type="EMBL" id="AAPI01000002">
    <property type="protein sequence ID" value="EAS47386.1"/>
    <property type="molecule type" value="Genomic_DNA"/>
</dbReference>
<dbReference type="GO" id="GO:0030170">
    <property type="term" value="F:pyridoxal phosphate binding"/>
    <property type="evidence" value="ECO:0007669"/>
    <property type="project" value="InterPro"/>
</dbReference>
<keyword evidence="3 8" id="KW-0032">Aminotransferase</keyword>
<accession>Q1YTV1</accession>
<evidence type="ECO:0000256" key="6">
    <source>
        <dbReference type="ARBA" id="ARBA00026106"/>
    </source>
</evidence>
<dbReference type="Gene3D" id="3.90.1150.10">
    <property type="entry name" value="Aspartate Aminotransferase, domain 1"/>
    <property type="match status" value="1"/>
</dbReference>
<evidence type="ECO:0000256" key="2">
    <source>
        <dbReference type="ARBA" id="ARBA00007441"/>
    </source>
</evidence>
<dbReference type="PANTHER" id="PTHR43488">
    <property type="entry name" value="GLUTAMATE-PYRUVATE AMINOTRANSFERASE ALAA"/>
    <property type="match status" value="1"/>
</dbReference>
<comment type="similarity">
    <text evidence="2">Belongs to the class-I pyridoxal-phosphate-dependent aminotransferase family.</text>
</comment>
<dbReference type="EC" id="2.6.1.2" evidence="6"/>
<protein>
    <recommendedName>
        <fullName evidence="6">alanine transaminase</fullName>
        <ecNumber evidence="6">2.6.1.2</ecNumber>
    </recommendedName>
</protein>
<comment type="cofactor">
    <cofactor evidence="1">
        <name>pyridoxal 5'-phosphate</name>
        <dbReference type="ChEBI" id="CHEBI:597326"/>
    </cofactor>
</comment>
<keyword evidence="9" id="KW-1185">Reference proteome</keyword>
<keyword evidence="4 8" id="KW-0808">Transferase</keyword>
<gene>
    <name evidence="8" type="ORF">GB2207_01242</name>
</gene>
<dbReference type="HOGENOM" id="CLU_017584_4_2_6"/>
<dbReference type="InterPro" id="IPR015422">
    <property type="entry name" value="PyrdxlP-dep_Trfase_small"/>
</dbReference>
<evidence type="ECO:0000313" key="9">
    <source>
        <dbReference type="Proteomes" id="UP000005555"/>
    </source>
</evidence>
<proteinExistence type="inferred from homology"/>
<feature type="domain" description="Aminotransferase class I/classII large" evidence="7">
    <location>
        <begin position="39"/>
        <end position="398"/>
    </location>
</feature>
<dbReference type="Pfam" id="PF00155">
    <property type="entry name" value="Aminotran_1_2"/>
    <property type="match status" value="1"/>
</dbReference>
<dbReference type="PANTHER" id="PTHR43488:SF2">
    <property type="entry name" value="GLUTAMATE-PYRUVATE AMINOTRANSFERASE ALAA"/>
    <property type="match status" value="1"/>
</dbReference>
<dbReference type="InterPro" id="IPR051926">
    <property type="entry name" value="Ala_Aminotransferase"/>
</dbReference>
<dbReference type="InterPro" id="IPR015424">
    <property type="entry name" value="PyrdxlP-dep_Trfase"/>
</dbReference>
<dbReference type="CDD" id="cd00609">
    <property type="entry name" value="AAT_like"/>
    <property type="match status" value="1"/>
</dbReference>
<evidence type="ECO:0000313" key="8">
    <source>
        <dbReference type="EMBL" id="EAS47386.1"/>
    </source>
</evidence>
<dbReference type="InterPro" id="IPR015421">
    <property type="entry name" value="PyrdxlP-dep_Trfase_major"/>
</dbReference>
<dbReference type="SUPFAM" id="SSF53383">
    <property type="entry name" value="PLP-dependent transferases"/>
    <property type="match status" value="1"/>
</dbReference>
<dbReference type="AlphaFoldDB" id="Q1YTV1"/>
<dbReference type="eggNOG" id="COG0436">
    <property type="taxonomic scope" value="Bacteria"/>
</dbReference>
<dbReference type="InterPro" id="IPR004839">
    <property type="entry name" value="Aminotransferase_I/II_large"/>
</dbReference>
<keyword evidence="5" id="KW-0663">Pyridoxal phosphate</keyword>
<evidence type="ECO:0000256" key="4">
    <source>
        <dbReference type="ARBA" id="ARBA00022679"/>
    </source>
</evidence>
<evidence type="ECO:0000259" key="7">
    <source>
        <dbReference type="Pfam" id="PF00155"/>
    </source>
</evidence>
<evidence type="ECO:0000256" key="5">
    <source>
        <dbReference type="ARBA" id="ARBA00022898"/>
    </source>
</evidence>
<comment type="caution">
    <text evidence="8">The sequence shown here is derived from an EMBL/GenBank/DDBJ whole genome shotgun (WGS) entry which is preliminary data.</text>
</comment>
<evidence type="ECO:0000256" key="1">
    <source>
        <dbReference type="ARBA" id="ARBA00001933"/>
    </source>
</evidence>
<reference evidence="8 9" key="1">
    <citation type="submission" date="2006-03" db="EMBL/GenBank/DDBJ databases">
        <authorList>
            <person name="Giovannoni S.J."/>
            <person name="Cho J.-C."/>
            <person name="Ferriera S."/>
            <person name="Johnson J."/>
            <person name="Kravitz S."/>
            <person name="Halpern A."/>
            <person name="Remington K."/>
            <person name="Beeson K."/>
            <person name="Tran B."/>
            <person name="Rogers Y.-H."/>
            <person name="Friedman R."/>
            <person name="Venter J.C."/>
        </authorList>
    </citation>
    <scope>NUCLEOTIDE SEQUENCE [LARGE SCALE GENOMIC DNA]</scope>
    <source>
        <strain evidence="8 9">HTCC2207</strain>
    </source>
</reference>
<evidence type="ECO:0000256" key="3">
    <source>
        <dbReference type="ARBA" id="ARBA00022576"/>
    </source>
</evidence>
<dbReference type="Proteomes" id="UP000005555">
    <property type="component" value="Unassembled WGS sequence"/>
</dbReference>
<organism evidence="8 9">
    <name type="scientific">gamma proteobacterium HTCC2207</name>
    <dbReference type="NCBI Taxonomy" id="314287"/>
    <lineage>
        <taxon>Bacteria</taxon>
        <taxon>Pseudomonadati</taxon>
        <taxon>Pseudomonadota</taxon>
        <taxon>Gammaproteobacteria</taxon>
        <taxon>Cellvibrionales</taxon>
        <taxon>Porticoccaceae</taxon>
        <taxon>SAR92 clade</taxon>
    </lineage>
</organism>
<name>Q1YTV1_9GAMM</name>
<dbReference type="STRING" id="314287.GB2207_01242"/>
<dbReference type="Gene3D" id="3.40.640.10">
    <property type="entry name" value="Type I PLP-dependent aspartate aminotransferase-like (Major domain)"/>
    <property type="match status" value="1"/>
</dbReference>